<keyword evidence="4" id="KW-1185">Reference proteome</keyword>
<dbReference type="InterPro" id="IPR035940">
    <property type="entry name" value="CAP_sf"/>
</dbReference>
<dbReference type="SUPFAM" id="SSF55797">
    <property type="entry name" value="PR-1-like"/>
    <property type="match status" value="1"/>
</dbReference>
<name>A0A8J3B123_9ACTN</name>
<reference evidence="3" key="1">
    <citation type="journal article" date="2014" name="Int. J. Syst. Evol. Microbiol.">
        <title>Complete genome sequence of Corynebacterium casei LMG S-19264T (=DSM 44701T), isolated from a smear-ripened cheese.</title>
        <authorList>
            <consortium name="US DOE Joint Genome Institute (JGI-PGF)"/>
            <person name="Walter F."/>
            <person name="Albersmeier A."/>
            <person name="Kalinowski J."/>
            <person name="Ruckert C."/>
        </authorList>
    </citation>
    <scope>NUCLEOTIDE SEQUENCE</scope>
    <source>
        <strain evidence="3">JCM 3090</strain>
    </source>
</reference>
<evidence type="ECO:0000259" key="2">
    <source>
        <dbReference type="Pfam" id="PF00188"/>
    </source>
</evidence>
<dbReference type="PANTHER" id="PTHR31157:SF1">
    <property type="entry name" value="SCP DOMAIN-CONTAINING PROTEIN"/>
    <property type="match status" value="1"/>
</dbReference>
<feature type="domain" description="SCP" evidence="2">
    <location>
        <begin position="49"/>
        <end position="164"/>
    </location>
</feature>
<dbReference type="InterPro" id="IPR014044">
    <property type="entry name" value="CAP_dom"/>
</dbReference>
<accession>A0A8J3B123</accession>
<dbReference type="AlphaFoldDB" id="A0A8J3B123"/>
<dbReference type="Gene3D" id="3.40.33.10">
    <property type="entry name" value="CAP"/>
    <property type="match status" value="1"/>
</dbReference>
<evidence type="ECO:0000313" key="3">
    <source>
        <dbReference type="EMBL" id="GGJ86010.1"/>
    </source>
</evidence>
<gene>
    <name evidence="3" type="ORF">GCM10010123_14530</name>
</gene>
<keyword evidence="1" id="KW-0732">Signal</keyword>
<dbReference type="Pfam" id="PF00188">
    <property type="entry name" value="CAP"/>
    <property type="match status" value="1"/>
</dbReference>
<feature type="chain" id="PRO_5038732989" description="SCP domain-containing protein" evidence="1">
    <location>
        <begin position="29"/>
        <end position="167"/>
    </location>
</feature>
<evidence type="ECO:0000256" key="1">
    <source>
        <dbReference type="SAM" id="SignalP"/>
    </source>
</evidence>
<protein>
    <recommendedName>
        <fullName evidence="2">SCP domain-containing protein</fullName>
    </recommendedName>
</protein>
<sequence>MTALRRIIVPVLLAIVGAGLLTAPASPAAAVTVAAARAAKAKTERASALRYLNAYRVRSGCRPVRALNTLNLAAQRHAADMATRGYFNHVSPRTGTFVQRARRAGYRAPMSENIAWGQPNGRSAFLAWRNSPPHRRNMVNCAARSVGTGMAYSRTGTPYWVQVFGRV</sequence>
<organism evidence="3 4">
    <name type="scientific">Pilimelia anulata</name>
    <dbReference type="NCBI Taxonomy" id="53371"/>
    <lineage>
        <taxon>Bacteria</taxon>
        <taxon>Bacillati</taxon>
        <taxon>Actinomycetota</taxon>
        <taxon>Actinomycetes</taxon>
        <taxon>Micromonosporales</taxon>
        <taxon>Micromonosporaceae</taxon>
        <taxon>Pilimelia</taxon>
    </lineage>
</organism>
<dbReference type="Proteomes" id="UP000649739">
    <property type="component" value="Unassembled WGS sequence"/>
</dbReference>
<proteinExistence type="predicted"/>
<reference evidence="3" key="2">
    <citation type="submission" date="2020-09" db="EMBL/GenBank/DDBJ databases">
        <authorList>
            <person name="Sun Q."/>
            <person name="Ohkuma M."/>
        </authorList>
    </citation>
    <scope>NUCLEOTIDE SEQUENCE</scope>
    <source>
        <strain evidence="3">JCM 3090</strain>
    </source>
</reference>
<comment type="caution">
    <text evidence="3">The sequence shown here is derived from an EMBL/GenBank/DDBJ whole genome shotgun (WGS) entry which is preliminary data.</text>
</comment>
<dbReference type="CDD" id="cd05379">
    <property type="entry name" value="CAP_bacterial"/>
    <property type="match status" value="1"/>
</dbReference>
<dbReference type="EMBL" id="BMQB01000002">
    <property type="protein sequence ID" value="GGJ86010.1"/>
    <property type="molecule type" value="Genomic_DNA"/>
</dbReference>
<feature type="signal peptide" evidence="1">
    <location>
        <begin position="1"/>
        <end position="28"/>
    </location>
</feature>
<evidence type="ECO:0000313" key="4">
    <source>
        <dbReference type="Proteomes" id="UP000649739"/>
    </source>
</evidence>
<dbReference type="PANTHER" id="PTHR31157">
    <property type="entry name" value="SCP DOMAIN-CONTAINING PROTEIN"/>
    <property type="match status" value="1"/>
</dbReference>
<dbReference type="RefSeq" id="WP_189169235.1">
    <property type="nucleotide sequence ID" value="NZ_BMQB01000002.1"/>
</dbReference>